<dbReference type="InterPro" id="IPR014001">
    <property type="entry name" value="Helicase_ATP-bd"/>
</dbReference>
<dbReference type="PANTHER" id="PTHR30195">
    <property type="entry name" value="TYPE I SITE-SPECIFIC DEOXYRIBONUCLEASE PROTEIN SUBUNIT M AND R"/>
    <property type="match status" value="1"/>
</dbReference>
<keyword evidence="6" id="KW-0255">Endonuclease</keyword>
<dbReference type="EC" id="3.1.21.3" evidence="10"/>
<evidence type="ECO:0000256" key="7">
    <source>
        <dbReference type="ARBA" id="ARBA00022801"/>
    </source>
</evidence>
<dbReference type="Pfam" id="PF04313">
    <property type="entry name" value="HSDR_N"/>
    <property type="match status" value="1"/>
</dbReference>
<feature type="domain" description="Helicase ATP-binding" evidence="11">
    <location>
        <begin position="248"/>
        <end position="482"/>
    </location>
</feature>
<dbReference type="AlphaFoldDB" id="A0A7C6AFM6"/>
<dbReference type="Gene3D" id="3.90.1570.50">
    <property type="match status" value="1"/>
</dbReference>
<evidence type="ECO:0000256" key="10">
    <source>
        <dbReference type="RuleBase" id="RU364115"/>
    </source>
</evidence>
<evidence type="ECO:0000256" key="9">
    <source>
        <dbReference type="ARBA" id="ARBA00023125"/>
    </source>
</evidence>
<dbReference type="Pfam" id="PF18766">
    <property type="entry name" value="SWI2_SNF2"/>
    <property type="match status" value="1"/>
</dbReference>
<dbReference type="InterPro" id="IPR004473">
    <property type="entry name" value="Restrct_endonuc_typeI_HsdR"/>
</dbReference>
<evidence type="ECO:0000256" key="3">
    <source>
        <dbReference type="ARBA" id="ARBA00022722"/>
    </source>
</evidence>
<gene>
    <name evidence="12" type="ORF">ENV70_05855</name>
</gene>
<dbReference type="NCBIfam" id="TIGR00348">
    <property type="entry name" value="hsdR"/>
    <property type="match status" value="1"/>
</dbReference>
<proteinExistence type="inferred from homology"/>
<dbReference type="Pfam" id="PF22679">
    <property type="entry name" value="T1R_D3-like"/>
    <property type="match status" value="1"/>
</dbReference>
<evidence type="ECO:0000256" key="5">
    <source>
        <dbReference type="ARBA" id="ARBA00022747"/>
    </source>
</evidence>
<comment type="function">
    <text evidence="10">Subunit R is required for both nuclease and ATPase activities, but not for modification.</text>
</comment>
<dbReference type="CDD" id="cd22332">
    <property type="entry name" value="HsdR_N"/>
    <property type="match status" value="1"/>
</dbReference>
<dbReference type="SUPFAM" id="SSF52540">
    <property type="entry name" value="P-loop containing nucleoside triphosphate hydrolases"/>
    <property type="match status" value="2"/>
</dbReference>
<dbReference type="InterPro" id="IPR027417">
    <property type="entry name" value="P-loop_NTPase"/>
</dbReference>
<dbReference type="InterPro" id="IPR007409">
    <property type="entry name" value="Restrct_endonuc_type1_HsdR_N"/>
</dbReference>
<dbReference type="GO" id="GO:0009307">
    <property type="term" value="P:DNA restriction-modification system"/>
    <property type="evidence" value="ECO:0007669"/>
    <property type="project" value="UniProtKB-KW"/>
</dbReference>
<keyword evidence="7 10" id="KW-0378">Hydrolase</keyword>
<keyword evidence="3" id="KW-0540">Nuclease</keyword>
<comment type="caution">
    <text evidence="12">The sequence shown here is derived from an EMBL/GenBank/DDBJ whole genome shotgun (WGS) entry which is preliminary data.</text>
</comment>
<dbReference type="Gene3D" id="3.40.50.300">
    <property type="entry name" value="P-loop containing nucleotide triphosphate hydrolases"/>
    <property type="match status" value="2"/>
</dbReference>
<keyword evidence="5 10" id="KW-0680">Restriction system</keyword>
<protein>
    <recommendedName>
        <fullName evidence="10">Type I restriction enzyme endonuclease subunit</fullName>
        <shortName evidence="10">R protein</shortName>
        <ecNumber evidence="10">3.1.21.3</ecNumber>
    </recommendedName>
</protein>
<sequence length="1016" mass="120229">MPNFSESSLEDYIIEELVKSGWRFVPSDELERESLEEPLLVPVIVRCIQRINKDINLGDDEISKVLNELKLVTTGQEGAKKILNFFKFGVPIKLEKERVVHYVQLFDYKGDNEFVVSRQVWYAGKDKIRTDIMLYVNGIPLVNIEIKDPTKFGLSWYDAFVQIKDYEITVPELFKYVQIGVAVESQARYFPIVPWQAKEEVKCYEWRKISEIKESDPIEGIFEMLEPERLLDIIKNFLFYRIEFGNATKVITRYMQYRAVNKMVERVVQNLQLKNEMLNQVQHDRIQKKRGLIWHWQGSGKTLTMVFTAHKLYYNNLLENPSIFFIVDRIELEEQLYTEFYSLDIVQPEVIQTVADLEEVLSYDNYQGKRGLFITLIHKFRFEELDRLRRHLEEISKTQETIMNRSNVIAFIDEGHRSQYGILAGVMKGILKNAFMFALTGTPISKSTRDTYRDFAYLPEEMYLDRYFIVDSIRDGFTLPIVYQPRLEKDVHLKKEMLETFLEIELEEIPEKARTDVEQRLKQRLDPINVFLENEKRIDSIAEDIANHFKENVDGKFKAMIVAASRKACMYYKNALEKHLPREYFEVVMTAESDEDEIIYGYSRDVRERYAGRDHKSTLKKIIDKFKEDDYPKILIVTEMLLTGFDAPILQVMYLDKPLKEHRLLQAIARTNRPYKGLKEAGIIIDYVGILKEFKRAFELYSKEDSLKGALSNMENIHKEFDILISELTKMFGGLNKNYDRISLLKAIEILTTDVLREEEFVEKYRKLRKLFEILGSDPHKLECFEEYKWLSAIYVYYIKTVLQKSGIDPYVHKYFDKTLRYVYKTTEIDNLEKDLPVIKFDVDTLKNIEERVKSREEKAANILFTLQRFVLVDKQKNPIYESLTDRVQRLVDMWREKTKDYEKIYKEGVSIFEAIQTMASRQQRLGLSDLEYALLLALENKLEVNEEFVNRVKILVGSLRYFMFSNWIMQPTACKNIEREVRKFVRGLKKEYNLTIEEMNDIYNILMGQIKNYGA</sequence>
<keyword evidence="9 10" id="KW-0238">DNA-binding</keyword>
<dbReference type="InterPro" id="IPR051268">
    <property type="entry name" value="Type-I_R_enzyme_R_subunit"/>
</dbReference>
<evidence type="ECO:0000256" key="6">
    <source>
        <dbReference type="ARBA" id="ARBA00022759"/>
    </source>
</evidence>
<dbReference type="CDD" id="cd18800">
    <property type="entry name" value="SF2_C_EcoR124I-like"/>
    <property type="match status" value="1"/>
</dbReference>
<comment type="subunit">
    <text evidence="10">The type I restriction/modification system is composed of three polypeptides R, M and S.</text>
</comment>
<comment type="catalytic activity">
    <reaction evidence="1 10">
        <text>Endonucleolytic cleavage of DNA to give random double-stranded fragments with terminal 5'-phosphates, ATP is simultaneously hydrolyzed.</text>
        <dbReference type="EC" id="3.1.21.3"/>
    </reaction>
</comment>
<evidence type="ECO:0000256" key="4">
    <source>
        <dbReference type="ARBA" id="ARBA00022741"/>
    </source>
</evidence>
<comment type="similarity">
    <text evidence="2 10">Belongs to the HsdR family.</text>
</comment>
<dbReference type="PANTHER" id="PTHR30195:SF15">
    <property type="entry name" value="TYPE I RESTRICTION ENZYME HINDI ENDONUCLEASE SUBUNIT"/>
    <property type="match status" value="1"/>
</dbReference>
<dbReference type="GO" id="GO:0003677">
    <property type="term" value="F:DNA binding"/>
    <property type="evidence" value="ECO:0007669"/>
    <property type="project" value="UniProtKB-KW"/>
</dbReference>
<reference evidence="12" key="1">
    <citation type="journal article" date="2020" name="mSystems">
        <title>Genome- and Community-Level Interaction Insights into Carbon Utilization and Element Cycling Functions of Hydrothermarchaeota in Hydrothermal Sediment.</title>
        <authorList>
            <person name="Zhou Z."/>
            <person name="Liu Y."/>
            <person name="Xu W."/>
            <person name="Pan J."/>
            <person name="Luo Z.H."/>
            <person name="Li M."/>
        </authorList>
    </citation>
    <scope>NUCLEOTIDE SEQUENCE [LARGE SCALE GENOMIC DNA]</scope>
    <source>
        <strain evidence="12">SpSt-783</strain>
    </source>
</reference>
<evidence type="ECO:0000313" key="12">
    <source>
        <dbReference type="EMBL" id="HHS63116.1"/>
    </source>
</evidence>
<organism evidence="12">
    <name type="scientific">candidate division WOR-3 bacterium</name>
    <dbReference type="NCBI Taxonomy" id="2052148"/>
    <lineage>
        <taxon>Bacteria</taxon>
        <taxon>Bacteria division WOR-3</taxon>
    </lineage>
</organism>
<dbReference type="SMART" id="SM00487">
    <property type="entry name" value="DEXDc"/>
    <property type="match status" value="1"/>
</dbReference>
<evidence type="ECO:0000256" key="1">
    <source>
        <dbReference type="ARBA" id="ARBA00000851"/>
    </source>
</evidence>
<dbReference type="EMBL" id="DTHJ01000124">
    <property type="protein sequence ID" value="HHS63116.1"/>
    <property type="molecule type" value="Genomic_DNA"/>
</dbReference>
<keyword evidence="4 10" id="KW-0547">Nucleotide-binding</keyword>
<evidence type="ECO:0000256" key="8">
    <source>
        <dbReference type="ARBA" id="ARBA00022840"/>
    </source>
</evidence>
<accession>A0A7C6AFM6</accession>
<name>A0A7C6AFM6_UNCW3</name>
<keyword evidence="8 10" id="KW-0067">ATP-binding</keyword>
<dbReference type="GO" id="GO:0009035">
    <property type="term" value="F:type I site-specific deoxyribonuclease activity"/>
    <property type="evidence" value="ECO:0007669"/>
    <property type="project" value="UniProtKB-EC"/>
</dbReference>
<evidence type="ECO:0000256" key="2">
    <source>
        <dbReference type="ARBA" id="ARBA00008598"/>
    </source>
</evidence>
<dbReference type="InterPro" id="IPR055180">
    <property type="entry name" value="HsdR_RecA-like_helicase_dom_2"/>
</dbReference>
<dbReference type="InterPro" id="IPR040980">
    <property type="entry name" value="SWI2_SNF2"/>
</dbReference>
<evidence type="ECO:0000259" key="11">
    <source>
        <dbReference type="SMART" id="SM00487"/>
    </source>
</evidence>
<dbReference type="GO" id="GO:0005524">
    <property type="term" value="F:ATP binding"/>
    <property type="evidence" value="ECO:0007669"/>
    <property type="project" value="UniProtKB-KW"/>
</dbReference>